<keyword evidence="2 3" id="KW-0378">Hydrolase</keyword>
<dbReference type="InterPro" id="IPR015797">
    <property type="entry name" value="NUDIX_hydrolase-like_dom_sf"/>
</dbReference>
<comment type="cofactor">
    <cofactor evidence="1">
        <name>Mg(2+)</name>
        <dbReference type="ChEBI" id="CHEBI:18420"/>
    </cofactor>
</comment>
<evidence type="ECO:0000256" key="3">
    <source>
        <dbReference type="RuleBase" id="RU003476"/>
    </source>
</evidence>
<protein>
    <recommendedName>
        <fullName evidence="4">Nudix hydrolase domain-containing protein</fullName>
    </recommendedName>
</protein>
<dbReference type="InterPro" id="IPR000086">
    <property type="entry name" value="NUDIX_hydrolase_dom"/>
</dbReference>
<sequence>MSRKSIEAVNYNRGVKFAHMDKVVSFLWAAIYKVSFQSLRIVFTITKVRLKGALVAIWHEGRILLVKKSYRERWSVPGGMVKKGETWKQAAVRETVEEVGLQIHEKDLMFIAEVTGDLGPCDRPHLFQVEVYDPVDIEIDGREIRIAEFVEPEEAVKRALDENLRYYLHNKIAVLEKSLKFMG</sequence>
<dbReference type="PANTHER" id="PTHR43046:SF14">
    <property type="entry name" value="MUTT_NUDIX FAMILY PROTEIN"/>
    <property type="match status" value="1"/>
</dbReference>
<evidence type="ECO:0000259" key="4">
    <source>
        <dbReference type="PROSITE" id="PS51462"/>
    </source>
</evidence>
<name>A0A5K7Z2D5_9BACT</name>
<dbReference type="Gene3D" id="3.90.79.10">
    <property type="entry name" value="Nucleoside Triphosphate Pyrophosphohydrolase"/>
    <property type="match status" value="1"/>
</dbReference>
<keyword evidence="6" id="KW-1185">Reference proteome</keyword>
<gene>
    <name evidence="5" type="ORF">DSCW_32630</name>
</gene>
<evidence type="ECO:0000313" key="5">
    <source>
        <dbReference type="EMBL" id="BBO75846.1"/>
    </source>
</evidence>
<reference evidence="5 6" key="1">
    <citation type="submission" date="2019-11" db="EMBL/GenBank/DDBJ databases">
        <title>Comparative genomics of hydrocarbon-degrading Desulfosarcina strains.</title>
        <authorList>
            <person name="Watanabe M."/>
            <person name="Kojima H."/>
            <person name="Fukui M."/>
        </authorList>
    </citation>
    <scope>NUCLEOTIDE SEQUENCE [LARGE SCALE GENOMIC DNA]</scope>
    <source>
        <strain evidence="5 6">PP31</strain>
    </source>
</reference>
<comment type="similarity">
    <text evidence="3">Belongs to the Nudix hydrolase family.</text>
</comment>
<dbReference type="Pfam" id="PF00293">
    <property type="entry name" value="NUDIX"/>
    <property type="match status" value="1"/>
</dbReference>
<proteinExistence type="inferred from homology"/>
<accession>A0A5K7Z2D5</accession>
<dbReference type="InterPro" id="IPR020476">
    <property type="entry name" value="Nudix_hydrolase"/>
</dbReference>
<dbReference type="PANTHER" id="PTHR43046">
    <property type="entry name" value="GDP-MANNOSE MANNOSYL HYDROLASE"/>
    <property type="match status" value="1"/>
</dbReference>
<dbReference type="PRINTS" id="PR00502">
    <property type="entry name" value="NUDIXFAMILY"/>
</dbReference>
<dbReference type="Proteomes" id="UP000427769">
    <property type="component" value="Chromosome"/>
</dbReference>
<dbReference type="EMBL" id="AP021875">
    <property type="protein sequence ID" value="BBO75846.1"/>
    <property type="molecule type" value="Genomic_DNA"/>
</dbReference>
<dbReference type="AlphaFoldDB" id="A0A5K7Z2D5"/>
<dbReference type="InterPro" id="IPR020084">
    <property type="entry name" value="NUDIX_hydrolase_CS"/>
</dbReference>
<evidence type="ECO:0000313" key="6">
    <source>
        <dbReference type="Proteomes" id="UP000427769"/>
    </source>
</evidence>
<evidence type="ECO:0000256" key="1">
    <source>
        <dbReference type="ARBA" id="ARBA00001946"/>
    </source>
</evidence>
<feature type="domain" description="Nudix hydrolase" evidence="4">
    <location>
        <begin position="48"/>
        <end position="172"/>
    </location>
</feature>
<dbReference type="SUPFAM" id="SSF55811">
    <property type="entry name" value="Nudix"/>
    <property type="match status" value="1"/>
</dbReference>
<organism evidence="5 6">
    <name type="scientific">Desulfosarcina widdelii</name>
    <dbReference type="NCBI Taxonomy" id="947919"/>
    <lineage>
        <taxon>Bacteria</taxon>
        <taxon>Pseudomonadati</taxon>
        <taxon>Thermodesulfobacteriota</taxon>
        <taxon>Desulfobacteria</taxon>
        <taxon>Desulfobacterales</taxon>
        <taxon>Desulfosarcinaceae</taxon>
        <taxon>Desulfosarcina</taxon>
    </lineage>
</organism>
<dbReference type="KEGG" id="dwd:DSCW_32630"/>
<evidence type="ECO:0000256" key="2">
    <source>
        <dbReference type="ARBA" id="ARBA00022801"/>
    </source>
</evidence>
<dbReference type="PROSITE" id="PS00893">
    <property type="entry name" value="NUDIX_BOX"/>
    <property type="match status" value="1"/>
</dbReference>
<dbReference type="GO" id="GO:0016787">
    <property type="term" value="F:hydrolase activity"/>
    <property type="evidence" value="ECO:0007669"/>
    <property type="project" value="UniProtKB-KW"/>
</dbReference>
<dbReference type="PROSITE" id="PS51462">
    <property type="entry name" value="NUDIX"/>
    <property type="match status" value="1"/>
</dbReference>